<feature type="region of interest" description="Disordered" evidence="1">
    <location>
        <begin position="96"/>
        <end position="117"/>
    </location>
</feature>
<dbReference type="GeneID" id="19179027"/>
<dbReference type="HOGENOM" id="CLU_1695276_0_0_1"/>
<evidence type="ECO:0000313" key="3">
    <source>
        <dbReference type="Proteomes" id="UP000019473"/>
    </source>
</evidence>
<organism evidence="2 3">
    <name type="scientific">Cladophialophora yegresii CBS 114405</name>
    <dbReference type="NCBI Taxonomy" id="1182544"/>
    <lineage>
        <taxon>Eukaryota</taxon>
        <taxon>Fungi</taxon>
        <taxon>Dikarya</taxon>
        <taxon>Ascomycota</taxon>
        <taxon>Pezizomycotina</taxon>
        <taxon>Eurotiomycetes</taxon>
        <taxon>Chaetothyriomycetidae</taxon>
        <taxon>Chaetothyriales</taxon>
        <taxon>Herpotrichiellaceae</taxon>
        <taxon>Cladophialophora</taxon>
    </lineage>
</organism>
<evidence type="ECO:0000313" key="2">
    <source>
        <dbReference type="EMBL" id="EXJ60289.1"/>
    </source>
</evidence>
<feature type="compositionally biased region" description="Basic and acidic residues" evidence="1">
    <location>
        <begin position="96"/>
        <end position="106"/>
    </location>
</feature>
<dbReference type="RefSeq" id="XP_007756642.1">
    <property type="nucleotide sequence ID" value="XM_007758452.1"/>
</dbReference>
<sequence>MYCIEGQSKALARGFQRILEPYTNPHTPSFSFEWDASKGVAEANHQRDLPLWNFRDLRDMMMSWRWVKAGCFVEHQIILPEQVATGCLDESSREALRSPDSWRDGEETLESWPAPRSPSELLGQTWQFCPDDFWSDSAWFMQNRRHHRRLGLCMRFLVTLEQSDSPEGGWLYRAKGAPWA</sequence>
<gene>
    <name evidence="2" type="ORF">A1O7_04441</name>
</gene>
<dbReference type="EMBL" id="AMGW01000003">
    <property type="protein sequence ID" value="EXJ60289.1"/>
    <property type="molecule type" value="Genomic_DNA"/>
</dbReference>
<protein>
    <submittedName>
        <fullName evidence="2">Uncharacterized protein</fullName>
    </submittedName>
</protein>
<comment type="caution">
    <text evidence="2">The sequence shown here is derived from an EMBL/GenBank/DDBJ whole genome shotgun (WGS) entry which is preliminary data.</text>
</comment>
<accession>W9WPF4</accession>
<reference evidence="2 3" key="1">
    <citation type="submission" date="2013-03" db="EMBL/GenBank/DDBJ databases">
        <title>The Genome Sequence of Cladophialophora yegresii CBS 114405.</title>
        <authorList>
            <consortium name="The Broad Institute Genomics Platform"/>
            <person name="Cuomo C."/>
            <person name="de Hoog S."/>
            <person name="Gorbushina A."/>
            <person name="Walker B."/>
            <person name="Young S.K."/>
            <person name="Zeng Q."/>
            <person name="Gargeya S."/>
            <person name="Fitzgerald M."/>
            <person name="Haas B."/>
            <person name="Abouelleil A."/>
            <person name="Allen A.W."/>
            <person name="Alvarado L."/>
            <person name="Arachchi H.M."/>
            <person name="Berlin A.M."/>
            <person name="Chapman S.B."/>
            <person name="Gainer-Dewar J."/>
            <person name="Goldberg J."/>
            <person name="Griggs A."/>
            <person name="Gujja S."/>
            <person name="Hansen M."/>
            <person name="Howarth C."/>
            <person name="Imamovic A."/>
            <person name="Ireland A."/>
            <person name="Larimer J."/>
            <person name="McCowan C."/>
            <person name="Murphy C."/>
            <person name="Pearson M."/>
            <person name="Poon T.W."/>
            <person name="Priest M."/>
            <person name="Roberts A."/>
            <person name="Saif S."/>
            <person name="Shea T."/>
            <person name="Sisk P."/>
            <person name="Sykes S."/>
            <person name="Wortman J."/>
            <person name="Nusbaum C."/>
            <person name="Birren B."/>
        </authorList>
    </citation>
    <scope>NUCLEOTIDE SEQUENCE [LARGE SCALE GENOMIC DNA]</scope>
    <source>
        <strain evidence="2 3">CBS 114405</strain>
    </source>
</reference>
<dbReference type="Proteomes" id="UP000019473">
    <property type="component" value="Unassembled WGS sequence"/>
</dbReference>
<keyword evidence="3" id="KW-1185">Reference proteome</keyword>
<dbReference type="AlphaFoldDB" id="W9WPF4"/>
<dbReference type="OrthoDB" id="4138876at2759"/>
<dbReference type="VEuPathDB" id="FungiDB:A1O7_04441"/>
<name>W9WPF4_9EURO</name>
<evidence type="ECO:0000256" key="1">
    <source>
        <dbReference type="SAM" id="MobiDB-lite"/>
    </source>
</evidence>
<proteinExistence type="predicted"/>